<dbReference type="RefSeq" id="WP_146568556.1">
    <property type="nucleotide sequence ID" value="NZ_SIHJ01000005.1"/>
</dbReference>
<gene>
    <name evidence="1" type="ORF">KOR34_47420</name>
</gene>
<accession>A0A5C5UUX3</accession>
<evidence type="ECO:0000313" key="1">
    <source>
        <dbReference type="EMBL" id="TWT30184.1"/>
    </source>
</evidence>
<evidence type="ECO:0008006" key="3">
    <source>
        <dbReference type="Google" id="ProtNLM"/>
    </source>
</evidence>
<organism evidence="1 2">
    <name type="scientific">Posidoniimonas corsicana</name>
    <dbReference type="NCBI Taxonomy" id="1938618"/>
    <lineage>
        <taxon>Bacteria</taxon>
        <taxon>Pseudomonadati</taxon>
        <taxon>Planctomycetota</taxon>
        <taxon>Planctomycetia</taxon>
        <taxon>Pirellulales</taxon>
        <taxon>Lacipirellulaceae</taxon>
        <taxon>Posidoniimonas</taxon>
    </lineage>
</organism>
<dbReference type="Proteomes" id="UP000316714">
    <property type="component" value="Unassembled WGS sequence"/>
</dbReference>
<name>A0A5C5UUX3_9BACT</name>
<dbReference type="OrthoDB" id="454702at2"/>
<protein>
    <recommendedName>
        <fullName evidence="3">PEP-CTERM protein-sorting domain-containing protein</fullName>
    </recommendedName>
</protein>
<dbReference type="EMBL" id="SIHJ01000005">
    <property type="protein sequence ID" value="TWT30184.1"/>
    <property type="molecule type" value="Genomic_DNA"/>
</dbReference>
<dbReference type="AlphaFoldDB" id="A0A5C5UUX3"/>
<reference evidence="1 2" key="1">
    <citation type="submission" date="2019-02" db="EMBL/GenBank/DDBJ databases">
        <title>Deep-cultivation of Planctomycetes and their phenomic and genomic characterization uncovers novel biology.</title>
        <authorList>
            <person name="Wiegand S."/>
            <person name="Jogler M."/>
            <person name="Boedeker C."/>
            <person name="Pinto D."/>
            <person name="Vollmers J."/>
            <person name="Rivas-Marin E."/>
            <person name="Kohn T."/>
            <person name="Peeters S.H."/>
            <person name="Heuer A."/>
            <person name="Rast P."/>
            <person name="Oberbeckmann S."/>
            <person name="Bunk B."/>
            <person name="Jeske O."/>
            <person name="Meyerdierks A."/>
            <person name="Storesund J.E."/>
            <person name="Kallscheuer N."/>
            <person name="Luecker S."/>
            <person name="Lage O.M."/>
            <person name="Pohl T."/>
            <person name="Merkel B.J."/>
            <person name="Hornburger P."/>
            <person name="Mueller R.-W."/>
            <person name="Bruemmer F."/>
            <person name="Labrenz M."/>
            <person name="Spormann A.M."/>
            <person name="Op Den Camp H."/>
            <person name="Overmann J."/>
            <person name="Amann R."/>
            <person name="Jetten M.S.M."/>
            <person name="Mascher T."/>
            <person name="Medema M.H."/>
            <person name="Devos D.P."/>
            <person name="Kaster A.-K."/>
            <person name="Ovreas L."/>
            <person name="Rohde M."/>
            <person name="Galperin M.Y."/>
            <person name="Jogler C."/>
        </authorList>
    </citation>
    <scope>NUCLEOTIDE SEQUENCE [LARGE SCALE GENOMIC DNA]</scope>
    <source>
        <strain evidence="1 2">KOR34</strain>
    </source>
</reference>
<proteinExistence type="predicted"/>
<sequence length="271" mass="27682">MKPIDWRIGRHAGAIAVALLWGVVGGEGRAANFVVTVEGADAIYLAGRTDLTVPDPSAPWTGPGDYLVRHGGPTPEEAKESFPSVISVVAGDVVRVLDPTIGGINFFNGFGPPYFGPSGNTAAGSNLTALGGLSGYAGPQGPLTGVFLDDAIPVSGPPSALDFSPGGLGQDFLSLSPEIGQVFFIGDGVTSGGVFQEFTAPTGATRLFLGIPDGFGFNGPPGAYDDNDGSYRVVIGVNQTPSIPEPLAITLALSVAVWSLADQAGRRRRAS</sequence>
<keyword evidence="2" id="KW-1185">Reference proteome</keyword>
<comment type="caution">
    <text evidence="1">The sequence shown here is derived from an EMBL/GenBank/DDBJ whole genome shotgun (WGS) entry which is preliminary data.</text>
</comment>
<evidence type="ECO:0000313" key="2">
    <source>
        <dbReference type="Proteomes" id="UP000316714"/>
    </source>
</evidence>